<feature type="region of interest" description="Disordered" evidence="1">
    <location>
        <begin position="1"/>
        <end position="20"/>
    </location>
</feature>
<dbReference type="STRING" id="595434.RISK_004795"/>
<comment type="caution">
    <text evidence="2">The sequence shown here is derived from an EMBL/GenBank/DDBJ whole genome shotgun (WGS) entry which is preliminary data.</text>
</comment>
<sequence length="58" mass="6499">MPKWALPKSPDGDPAPRHAIGESNAWGIEIAWESDSFSLRPFQLFRLGKVPAVSRPHF</sequence>
<organism evidence="2 3">
    <name type="scientific">Rhodopirellula islandica</name>
    <dbReference type="NCBI Taxonomy" id="595434"/>
    <lineage>
        <taxon>Bacteria</taxon>
        <taxon>Pseudomonadati</taxon>
        <taxon>Planctomycetota</taxon>
        <taxon>Planctomycetia</taxon>
        <taxon>Pirellulales</taxon>
        <taxon>Pirellulaceae</taxon>
        <taxon>Rhodopirellula</taxon>
    </lineage>
</organism>
<accession>A0A0J1B9K4</accession>
<dbReference type="AlphaFoldDB" id="A0A0J1B9K4"/>
<protein>
    <submittedName>
        <fullName evidence="2">Uncharacterized protein</fullName>
    </submittedName>
</protein>
<name>A0A0J1B9K4_RHOIS</name>
<reference evidence="2" key="1">
    <citation type="submission" date="2015-05" db="EMBL/GenBank/DDBJ databases">
        <title>Permanent draft genome of Rhodopirellula islandicus K833.</title>
        <authorList>
            <person name="Kizina J."/>
            <person name="Richter M."/>
            <person name="Glockner F.O."/>
            <person name="Harder J."/>
        </authorList>
    </citation>
    <scope>NUCLEOTIDE SEQUENCE [LARGE SCALE GENOMIC DNA]</scope>
    <source>
        <strain evidence="2">K833</strain>
    </source>
</reference>
<evidence type="ECO:0000313" key="2">
    <source>
        <dbReference type="EMBL" id="KLU03166.1"/>
    </source>
</evidence>
<feature type="compositionally biased region" description="Basic and acidic residues" evidence="1">
    <location>
        <begin position="10"/>
        <end position="20"/>
    </location>
</feature>
<gene>
    <name evidence="2" type="ORF">RISK_004795</name>
</gene>
<evidence type="ECO:0000313" key="3">
    <source>
        <dbReference type="Proteomes" id="UP000036367"/>
    </source>
</evidence>
<dbReference type="EMBL" id="LECT01000040">
    <property type="protein sequence ID" value="KLU03166.1"/>
    <property type="molecule type" value="Genomic_DNA"/>
</dbReference>
<keyword evidence="3" id="KW-1185">Reference proteome</keyword>
<evidence type="ECO:0000256" key="1">
    <source>
        <dbReference type="SAM" id="MobiDB-lite"/>
    </source>
</evidence>
<dbReference type="Proteomes" id="UP000036367">
    <property type="component" value="Unassembled WGS sequence"/>
</dbReference>
<dbReference type="PATRIC" id="fig|595434.4.peg.4555"/>
<proteinExistence type="predicted"/>